<sequence>MPSTRLEASYEPSSSSQKGHRSNYCRSQTDTEGQGSVKDFRNNKLSNSEADDTILPSKRAYTTTLSLRGHLQSQPQVLQKCTTAQRVIDPCRSMEKLHELIPECKKAPGSAQHLQVTQGIASIDGKEVSQGLL</sequence>
<evidence type="ECO:0000313" key="3">
    <source>
        <dbReference type="Proteomes" id="UP000765509"/>
    </source>
</evidence>
<gene>
    <name evidence="2" type="ORF">O181_133490</name>
</gene>
<evidence type="ECO:0000256" key="1">
    <source>
        <dbReference type="SAM" id="MobiDB-lite"/>
    </source>
</evidence>
<name>A0A9Q3L4V8_9BASI</name>
<feature type="compositionally biased region" description="Polar residues" evidence="1">
    <location>
        <begin position="24"/>
        <end position="34"/>
    </location>
</feature>
<reference evidence="2" key="1">
    <citation type="submission" date="2021-03" db="EMBL/GenBank/DDBJ databases">
        <title>Draft genome sequence of rust myrtle Austropuccinia psidii MF-1, a brazilian biotype.</title>
        <authorList>
            <person name="Quecine M.C."/>
            <person name="Pachon D.M.R."/>
            <person name="Bonatelli M.L."/>
            <person name="Correr F.H."/>
            <person name="Franceschini L.M."/>
            <person name="Leite T.F."/>
            <person name="Margarido G.R.A."/>
            <person name="Almeida C.A."/>
            <person name="Ferrarezi J.A."/>
            <person name="Labate C.A."/>
        </authorList>
    </citation>
    <scope>NUCLEOTIDE SEQUENCE</scope>
    <source>
        <strain evidence="2">MF-1</strain>
    </source>
</reference>
<organism evidence="2 3">
    <name type="scientific">Austropuccinia psidii MF-1</name>
    <dbReference type="NCBI Taxonomy" id="1389203"/>
    <lineage>
        <taxon>Eukaryota</taxon>
        <taxon>Fungi</taxon>
        <taxon>Dikarya</taxon>
        <taxon>Basidiomycota</taxon>
        <taxon>Pucciniomycotina</taxon>
        <taxon>Pucciniomycetes</taxon>
        <taxon>Pucciniales</taxon>
        <taxon>Sphaerophragmiaceae</taxon>
        <taxon>Austropuccinia</taxon>
    </lineage>
</organism>
<dbReference type="Proteomes" id="UP000765509">
    <property type="component" value="Unassembled WGS sequence"/>
</dbReference>
<dbReference type="AlphaFoldDB" id="A0A9Q3L4V8"/>
<keyword evidence="3" id="KW-1185">Reference proteome</keyword>
<proteinExistence type="predicted"/>
<comment type="caution">
    <text evidence="2">The sequence shown here is derived from an EMBL/GenBank/DDBJ whole genome shotgun (WGS) entry which is preliminary data.</text>
</comment>
<accession>A0A9Q3L4V8</accession>
<protein>
    <submittedName>
        <fullName evidence="2">Uncharacterized protein</fullName>
    </submittedName>
</protein>
<dbReference type="EMBL" id="AVOT02156501">
    <property type="protein sequence ID" value="MBW0593775.1"/>
    <property type="molecule type" value="Genomic_DNA"/>
</dbReference>
<evidence type="ECO:0000313" key="2">
    <source>
        <dbReference type="EMBL" id="MBW0593775.1"/>
    </source>
</evidence>
<feature type="region of interest" description="Disordered" evidence="1">
    <location>
        <begin position="1"/>
        <end position="53"/>
    </location>
</feature>